<comment type="pathway">
    <text evidence="3">Protein modification; protein glycosylation.</text>
</comment>
<protein>
    <recommendedName>
        <fullName evidence="3">L-Fucosyltransferase</fullName>
        <ecNumber evidence="3">2.4.1.-</ecNumber>
    </recommendedName>
</protein>
<dbReference type="OrthoDB" id="3226at2759"/>
<comment type="similarity">
    <text evidence="3">Belongs to the glycosyltransferase 11 family.</text>
</comment>
<sequence length="325" mass="36779">VTQQRELLQKLNVSKSKAPRTTNTTPFWAAQSNRISTPTCHAVNYYELYNTSGTNNVTLYLTSNKISSGRLGNQMFMYASLLGLSRAQGRQMFIKPGTILQKTFKISYVNVTESIKEWLVVEQEYLFDEKLMYLPSQNVKINGYLQSFFYFIAVTDKVRQEFTFHDSIANAAANILRHVYVKHNSSLIVGVHVRRGDFLTEKHKKKGYGVAEKSYFIKAFNLITAKFPGRDPVFLVASDDLNWCTENLLGNDVSIMPPASAAVHLAVLSSCDHVIISGGTFGWWSGWLANGYVIYYTGHLKEGTDLGNFVSKYHYYPRTWIGLGN</sequence>
<evidence type="ECO:0000313" key="5">
    <source>
        <dbReference type="Proteomes" id="UP000678393"/>
    </source>
</evidence>
<gene>
    <name evidence="4" type="ORF">CUNI_LOCUS2371</name>
</gene>
<dbReference type="GO" id="GO:0032580">
    <property type="term" value="C:Golgi cisterna membrane"/>
    <property type="evidence" value="ECO:0007669"/>
    <property type="project" value="UniProtKB-SubCell"/>
</dbReference>
<keyword evidence="3" id="KW-0735">Signal-anchor</keyword>
<keyword evidence="5" id="KW-1185">Reference proteome</keyword>
<reference evidence="4" key="1">
    <citation type="submission" date="2021-04" db="EMBL/GenBank/DDBJ databases">
        <authorList>
            <consortium name="Molecular Ecology Group"/>
        </authorList>
    </citation>
    <scope>NUCLEOTIDE SEQUENCE</scope>
</reference>
<evidence type="ECO:0000256" key="3">
    <source>
        <dbReference type="RuleBase" id="RU363129"/>
    </source>
</evidence>
<accession>A0A8S3YHX6</accession>
<name>A0A8S3YHX6_9EUPU</name>
<keyword evidence="2 3" id="KW-0808">Transferase</keyword>
<dbReference type="EMBL" id="CAJHNH020000306">
    <property type="protein sequence ID" value="CAG5116813.1"/>
    <property type="molecule type" value="Genomic_DNA"/>
</dbReference>
<feature type="non-terminal residue" evidence="4">
    <location>
        <position position="1"/>
    </location>
</feature>
<dbReference type="GO" id="GO:0008107">
    <property type="term" value="F:galactoside 2-alpha-L-fucosyltransferase activity"/>
    <property type="evidence" value="ECO:0007669"/>
    <property type="project" value="InterPro"/>
</dbReference>
<organism evidence="4 5">
    <name type="scientific">Candidula unifasciata</name>
    <dbReference type="NCBI Taxonomy" id="100452"/>
    <lineage>
        <taxon>Eukaryota</taxon>
        <taxon>Metazoa</taxon>
        <taxon>Spiralia</taxon>
        <taxon>Lophotrochozoa</taxon>
        <taxon>Mollusca</taxon>
        <taxon>Gastropoda</taxon>
        <taxon>Heterobranchia</taxon>
        <taxon>Euthyneura</taxon>
        <taxon>Panpulmonata</taxon>
        <taxon>Eupulmonata</taxon>
        <taxon>Stylommatophora</taxon>
        <taxon>Helicina</taxon>
        <taxon>Helicoidea</taxon>
        <taxon>Geomitridae</taxon>
        <taxon>Candidula</taxon>
    </lineage>
</organism>
<keyword evidence="3" id="KW-0812">Transmembrane</keyword>
<dbReference type="PANTHER" id="PTHR11927:SF9">
    <property type="entry name" value="L-FUCOSYLTRANSFERASE"/>
    <property type="match status" value="1"/>
</dbReference>
<dbReference type="GO" id="GO:0005975">
    <property type="term" value="P:carbohydrate metabolic process"/>
    <property type="evidence" value="ECO:0007669"/>
    <property type="project" value="InterPro"/>
</dbReference>
<evidence type="ECO:0000256" key="2">
    <source>
        <dbReference type="ARBA" id="ARBA00022679"/>
    </source>
</evidence>
<dbReference type="PANTHER" id="PTHR11927">
    <property type="entry name" value="GALACTOSIDE 2-L-FUCOSYLTRANSFERASE"/>
    <property type="match status" value="1"/>
</dbReference>
<keyword evidence="3" id="KW-0325">Glycoprotein</keyword>
<dbReference type="EC" id="2.4.1.-" evidence="3"/>
<evidence type="ECO:0000313" key="4">
    <source>
        <dbReference type="EMBL" id="CAG5116813.1"/>
    </source>
</evidence>
<proteinExistence type="inferred from homology"/>
<evidence type="ECO:0000256" key="1">
    <source>
        <dbReference type="ARBA" id="ARBA00022676"/>
    </source>
</evidence>
<dbReference type="Proteomes" id="UP000678393">
    <property type="component" value="Unassembled WGS sequence"/>
</dbReference>
<keyword evidence="3" id="KW-0333">Golgi apparatus</keyword>
<comment type="subcellular location">
    <subcellularLocation>
        <location evidence="3">Golgi apparatus</location>
        <location evidence="3">Golgi stack membrane</location>
        <topology evidence="3">Single-pass type II membrane protein</topology>
    </subcellularLocation>
</comment>
<keyword evidence="1 3" id="KW-0328">Glycosyltransferase</keyword>
<dbReference type="InterPro" id="IPR002516">
    <property type="entry name" value="Glyco_trans_11"/>
</dbReference>
<comment type="caution">
    <text evidence="4">The sequence shown here is derived from an EMBL/GenBank/DDBJ whole genome shotgun (WGS) entry which is preliminary data.</text>
</comment>
<dbReference type="AlphaFoldDB" id="A0A8S3YHX6"/>
<dbReference type="Pfam" id="PF01531">
    <property type="entry name" value="Glyco_transf_11"/>
    <property type="match status" value="1"/>
</dbReference>
<dbReference type="CDD" id="cd11301">
    <property type="entry name" value="Fut1_Fut2_like"/>
    <property type="match status" value="1"/>
</dbReference>